<keyword evidence="4" id="KW-0804">Transcription</keyword>
<dbReference type="SUPFAM" id="SSF46785">
    <property type="entry name" value="Winged helix' DNA-binding domain"/>
    <property type="match status" value="1"/>
</dbReference>
<dbReference type="PANTHER" id="PTHR30537:SF5">
    <property type="entry name" value="HTH-TYPE TRANSCRIPTIONAL ACTIVATOR TTDR-RELATED"/>
    <property type="match status" value="1"/>
</dbReference>
<evidence type="ECO:0000259" key="5">
    <source>
        <dbReference type="PROSITE" id="PS50931"/>
    </source>
</evidence>
<dbReference type="CDD" id="cd08422">
    <property type="entry name" value="PBP2_CrgA_like"/>
    <property type="match status" value="1"/>
</dbReference>
<evidence type="ECO:0000256" key="2">
    <source>
        <dbReference type="ARBA" id="ARBA00023015"/>
    </source>
</evidence>
<protein>
    <submittedName>
        <fullName evidence="6">HTH-type transcriptional regulator DmlR</fullName>
    </submittedName>
</protein>
<dbReference type="SUPFAM" id="SSF53850">
    <property type="entry name" value="Periplasmic binding protein-like II"/>
    <property type="match status" value="1"/>
</dbReference>
<dbReference type="Gene3D" id="1.10.10.10">
    <property type="entry name" value="Winged helix-like DNA-binding domain superfamily/Winged helix DNA-binding domain"/>
    <property type="match status" value="1"/>
</dbReference>
<dbReference type="Pfam" id="PF00126">
    <property type="entry name" value="HTH_1"/>
    <property type="match status" value="1"/>
</dbReference>
<reference evidence="6" key="1">
    <citation type="submission" date="2016-07" db="EMBL/GenBank/DDBJ databases">
        <title>New class B carbapenemase carried by novel plasmid in Pseudomonas putida enviromental strain in eastern Amazonia.</title>
        <authorList>
            <person name="Souza C.O."/>
            <person name="Lima K.V."/>
            <person name="Brasiliense D.M."/>
            <person name="Perez-Chaparro P.J."/>
            <person name="Mamizuka E.M."/>
            <person name="Lima M.O."/>
            <person name="Lima L.N."/>
            <person name="McCulloch J.A."/>
        </authorList>
    </citation>
    <scope>NUCLEOTIDE SEQUENCE [LARGE SCALE GENOMIC DNA]</scope>
    <source>
        <strain evidence="6">IEC33019</strain>
    </source>
</reference>
<evidence type="ECO:0000256" key="3">
    <source>
        <dbReference type="ARBA" id="ARBA00023125"/>
    </source>
</evidence>
<dbReference type="GO" id="GO:0003700">
    <property type="term" value="F:DNA-binding transcription factor activity"/>
    <property type="evidence" value="ECO:0007669"/>
    <property type="project" value="InterPro"/>
</dbReference>
<proteinExistence type="inferred from homology"/>
<feature type="domain" description="HTH lysR-type" evidence="5">
    <location>
        <begin position="1"/>
        <end position="60"/>
    </location>
</feature>
<dbReference type="InterPro" id="IPR005119">
    <property type="entry name" value="LysR_subst-bd"/>
</dbReference>
<dbReference type="PANTHER" id="PTHR30537">
    <property type="entry name" value="HTH-TYPE TRANSCRIPTIONAL REGULATOR"/>
    <property type="match status" value="1"/>
</dbReference>
<comment type="similarity">
    <text evidence="1">Belongs to the LysR transcriptional regulatory family.</text>
</comment>
<organism evidence="6">
    <name type="scientific">Pseudomonas putida</name>
    <name type="common">Arthrobacter siderocapsulatus</name>
    <dbReference type="NCBI Taxonomy" id="303"/>
    <lineage>
        <taxon>Bacteria</taxon>
        <taxon>Pseudomonadati</taxon>
        <taxon>Pseudomonadota</taxon>
        <taxon>Gammaproteobacteria</taxon>
        <taxon>Pseudomonadales</taxon>
        <taxon>Pseudomonadaceae</taxon>
        <taxon>Pseudomonas</taxon>
    </lineage>
</organism>
<dbReference type="PROSITE" id="PS50931">
    <property type="entry name" value="HTH_LYSR"/>
    <property type="match status" value="1"/>
</dbReference>
<dbReference type="Pfam" id="PF03466">
    <property type="entry name" value="LysR_substrate"/>
    <property type="match status" value="1"/>
</dbReference>
<dbReference type="AlphaFoldDB" id="A0A1B2F346"/>
<dbReference type="InterPro" id="IPR000847">
    <property type="entry name" value="LysR_HTH_N"/>
</dbReference>
<dbReference type="GO" id="GO:0003677">
    <property type="term" value="F:DNA binding"/>
    <property type="evidence" value="ECO:0007669"/>
    <property type="project" value="UniProtKB-KW"/>
</dbReference>
<accession>A0A1B2F346</accession>
<evidence type="ECO:0000256" key="4">
    <source>
        <dbReference type="ARBA" id="ARBA00023163"/>
    </source>
</evidence>
<name>A0A1B2F346_PSEPU</name>
<keyword evidence="3" id="KW-0238">DNA-binding</keyword>
<dbReference type="InterPro" id="IPR036390">
    <property type="entry name" value="WH_DNA-bd_sf"/>
</dbReference>
<keyword evidence="2" id="KW-0805">Transcription regulation</keyword>
<dbReference type="InterPro" id="IPR036388">
    <property type="entry name" value="WH-like_DNA-bd_sf"/>
</dbReference>
<evidence type="ECO:0000256" key="1">
    <source>
        <dbReference type="ARBA" id="ARBA00009437"/>
    </source>
</evidence>
<dbReference type="InterPro" id="IPR058163">
    <property type="entry name" value="LysR-type_TF_proteobact-type"/>
</dbReference>
<evidence type="ECO:0000313" key="6">
    <source>
        <dbReference type="EMBL" id="ANY86699.1"/>
    </source>
</evidence>
<sequence>MNNELELLRIFRTAAEHASFREAAVRLGTSPQGVTRAVQRLERHFGELLFHRNTRQVRITAFGEDLLERVRPALEQFDEVWRPPGMGETVCTGGTVRVSAPHSLGNRAVLPALERVTAQHLGITLDVRLSDRLSAVVDEQIDVGIRVGFLHDSRFVVRQAGRMRLPIVAAPSLVARVKAPECVEDLAGLPVCASLDINTGRPWPWYVKAGRQWTPTSAAFVADDADMEMGAVLAGVGFAQLADYMVAPHIASGKLVQVVPEAEPTPWGLYVYRPQRGPVPARVRVVFDALHEAVGALPRLA</sequence>
<dbReference type="RefSeq" id="WP_099593176.1">
    <property type="nucleotide sequence ID" value="NZ_CP016634.1"/>
</dbReference>
<gene>
    <name evidence="6" type="primary">dmlR_5</name>
    <name evidence="6" type="ORF">IEC33019_1128</name>
</gene>
<dbReference type="Gene3D" id="3.40.190.290">
    <property type="match status" value="1"/>
</dbReference>
<dbReference type="EMBL" id="CP016634">
    <property type="protein sequence ID" value="ANY86699.1"/>
    <property type="molecule type" value="Genomic_DNA"/>
</dbReference>